<keyword evidence="1" id="KW-0472">Membrane</keyword>
<gene>
    <name evidence="2" type="primary">LOC106026675</name>
</gene>
<dbReference type="VEuPathDB" id="HostDB:ENSCPOG00000038553"/>
<dbReference type="EMBL" id="AAKN02046388">
    <property type="status" value="NOT_ANNOTATED_CDS"/>
    <property type="molecule type" value="Genomic_DNA"/>
</dbReference>
<dbReference type="InParanoid" id="A0A286XC26"/>
<keyword evidence="1" id="KW-1133">Transmembrane helix</keyword>
<evidence type="ECO:0000256" key="1">
    <source>
        <dbReference type="SAM" id="Phobius"/>
    </source>
</evidence>
<feature type="transmembrane region" description="Helical" evidence="1">
    <location>
        <begin position="21"/>
        <end position="40"/>
    </location>
</feature>
<dbReference type="Proteomes" id="UP000005447">
    <property type="component" value="Unassembled WGS sequence"/>
</dbReference>
<dbReference type="Bgee" id="ENSCPOG00000038553">
    <property type="expression patterns" value="Expressed in testis and 10 other cell types or tissues"/>
</dbReference>
<keyword evidence="3" id="KW-1185">Reference proteome</keyword>
<keyword evidence="1" id="KW-0812">Transmembrane</keyword>
<feature type="transmembrane region" description="Helical" evidence="1">
    <location>
        <begin position="82"/>
        <end position="102"/>
    </location>
</feature>
<dbReference type="GeneTree" id="ENSGT00880000138862"/>
<evidence type="ECO:0000313" key="3">
    <source>
        <dbReference type="Proteomes" id="UP000005447"/>
    </source>
</evidence>
<reference evidence="2" key="3">
    <citation type="submission" date="2025-09" db="UniProtKB">
        <authorList>
            <consortium name="Ensembl"/>
        </authorList>
    </citation>
    <scope>IDENTIFICATION</scope>
    <source>
        <strain evidence="2">2N</strain>
    </source>
</reference>
<dbReference type="OMA" id="MSQGFMI"/>
<evidence type="ECO:0000313" key="2">
    <source>
        <dbReference type="Ensembl" id="ENSCPOP00000022982.1"/>
    </source>
</evidence>
<sequence>MDRDQQVHMVFSWEEDRKIVLRFWSLVFSILAMLMLFSTIDGRMAYVQGSYTGYIDFWTDCKRHKCVSLGQVTVFIHMSQGFMILALALCIFLLPCMGLSFWSAFHRLNKIDTVFSFLNLSIVQGS</sequence>
<name>A0A286XC26_CAVPO</name>
<reference evidence="2" key="2">
    <citation type="submission" date="2025-08" db="UniProtKB">
        <authorList>
            <consortium name="Ensembl"/>
        </authorList>
    </citation>
    <scope>IDENTIFICATION</scope>
    <source>
        <strain evidence="2">2N</strain>
    </source>
</reference>
<protein>
    <submittedName>
        <fullName evidence="2">Uncharacterized protein</fullName>
    </submittedName>
</protein>
<accession>A0A286XC26</accession>
<dbReference type="Ensembl" id="ENSCPOT00000036228.1">
    <property type="protein sequence ID" value="ENSCPOP00000022982.1"/>
    <property type="gene ID" value="ENSCPOG00000038553.1"/>
</dbReference>
<reference evidence="3" key="1">
    <citation type="journal article" date="2011" name="Nature">
        <title>A high-resolution map of human evolutionary constraint using 29 mammals.</title>
        <authorList>
            <person name="Lindblad-Toh K."/>
            <person name="Garber M."/>
            <person name="Zuk O."/>
            <person name="Lin M.F."/>
            <person name="Parker B.J."/>
            <person name="Washietl S."/>
            <person name="Kheradpour P."/>
            <person name="Ernst J."/>
            <person name="Jordan G."/>
            <person name="Mauceli E."/>
            <person name="Ward L.D."/>
            <person name="Lowe C.B."/>
            <person name="Holloway A.K."/>
            <person name="Clamp M."/>
            <person name="Gnerre S."/>
            <person name="Alfoldi J."/>
            <person name="Beal K."/>
            <person name="Chang J."/>
            <person name="Clawson H."/>
            <person name="Cuff J."/>
            <person name="Di Palma F."/>
            <person name="Fitzgerald S."/>
            <person name="Flicek P."/>
            <person name="Guttman M."/>
            <person name="Hubisz M.J."/>
            <person name="Jaffe D.B."/>
            <person name="Jungreis I."/>
            <person name="Kent W.J."/>
            <person name="Kostka D."/>
            <person name="Lara M."/>
            <person name="Martins A.L."/>
            <person name="Massingham T."/>
            <person name="Moltke I."/>
            <person name="Raney B.J."/>
            <person name="Rasmussen M.D."/>
            <person name="Robinson J."/>
            <person name="Stark A."/>
            <person name="Vilella A.J."/>
            <person name="Wen J."/>
            <person name="Xie X."/>
            <person name="Zody M.C."/>
            <person name="Baldwin J."/>
            <person name="Bloom T."/>
            <person name="Chin C.W."/>
            <person name="Heiman D."/>
            <person name="Nicol R."/>
            <person name="Nusbaum C."/>
            <person name="Young S."/>
            <person name="Wilkinson J."/>
            <person name="Worley K.C."/>
            <person name="Kovar C.L."/>
            <person name="Muzny D.M."/>
            <person name="Gibbs R.A."/>
            <person name="Cree A."/>
            <person name="Dihn H.H."/>
            <person name="Fowler G."/>
            <person name="Jhangiani S."/>
            <person name="Joshi V."/>
            <person name="Lee S."/>
            <person name="Lewis L.R."/>
            <person name="Nazareth L.V."/>
            <person name="Okwuonu G."/>
            <person name="Santibanez J."/>
            <person name="Warren W.C."/>
            <person name="Mardis E.R."/>
            <person name="Weinstock G.M."/>
            <person name="Wilson R.K."/>
            <person name="Delehaunty K."/>
            <person name="Dooling D."/>
            <person name="Fronik C."/>
            <person name="Fulton L."/>
            <person name="Fulton B."/>
            <person name="Graves T."/>
            <person name="Minx P."/>
            <person name="Sodergren E."/>
            <person name="Birney E."/>
            <person name="Margulies E.H."/>
            <person name="Herrero J."/>
            <person name="Green E.D."/>
            <person name="Haussler D."/>
            <person name="Siepel A."/>
            <person name="Goldman N."/>
            <person name="Pollard K.S."/>
            <person name="Pedersen J.S."/>
            <person name="Lander E.S."/>
            <person name="Kellis M."/>
        </authorList>
    </citation>
    <scope>NUCLEOTIDE SEQUENCE [LARGE SCALE GENOMIC DNA]</scope>
    <source>
        <strain evidence="3">2N</strain>
    </source>
</reference>
<dbReference type="AlphaFoldDB" id="A0A286XC26"/>
<organism evidence="2 3">
    <name type="scientific">Cavia porcellus</name>
    <name type="common">Guinea pig</name>
    <dbReference type="NCBI Taxonomy" id="10141"/>
    <lineage>
        <taxon>Eukaryota</taxon>
        <taxon>Metazoa</taxon>
        <taxon>Chordata</taxon>
        <taxon>Craniata</taxon>
        <taxon>Vertebrata</taxon>
        <taxon>Euteleostomi</taxon>
        <taxon>Mammalia</taxon>
        <taxon>Eutheria</taxon>
        <taxon>Euarchontoglires</taxon>
        <taxon>Glires</taxon>
        <taxon>Rodentia</taxon>
        <taxon>Hystricomorpha</taxon>
        <taxon>Caviidae</taxon>
        <taxon>Cavia</taxon>
    </lineage>
</organism>
<proteinExistence type="predicted"/>